<dbReference type="EMBL" id="QGMF01000340">
    <property type="protein sequence ID" value="TVY16660.1"/>
    <property type="molecule type" value="Genomic_DNA"/>
</dbReference>
<name>A0A8T9B9H7_9HELO</name>
<gene>
    <name evidence="1" type="ORF">LARI1_G004591</name>
</gene>
<dbReference type="OrthoDB" id="3445164at2759"/>
<organism evidence="1 2">
    <name type="scientific">Lachnellula arida</name>
    <dbReference type="NCBI Taxonomy" id="1316785"/>
    <lineage>
        <taxon>Eukaryota</taxon>
        <taxon>Fungi</taxon>
        <taxon>Dikarya</taxon>
        <taxon>Ascomycota</taxon>
        <taxon>Pezizomycotina</taxon>
        <taxon>Leotiomycetes</taxon>
        <taxon>Helotiales</taxon>
        <taxon>Lachnaceae</taxon>
        <taxon>Lachnellula</taxon>
    </lineage>
</organism>
<evidence type="ECO:0008006" key="3">
    <source>
        <dbReference type="Google" id="ProtNLM"/>
    </source>
</evidence>
<proteinExistence type="predicted"/>
<reference evidence="1 2" key="1">
    <citation type="submission" date="2018-05" db="EMBL/GenBank/DDBJ databases">
        <title>Whole genome sequencing for identification of molecular markers to develop diagnostic detection tools for the regulated plant pathogen Lachnellula willkommii.</title>
        <authorList>
            <person name="Giroux E."/>
            <person name="Bilodeau G."/>
        </authorList>
    </citation>
    <scope>NUCLEOTIDE SEQUENCE [LARGE SCALE GENOMIC DNA]</scope>
    <source>
        <strain evidence="1 2">CBS 203.66</strain>
    </source>
</reference>
<dbReference type="AlphaFoldDB" id="A0A8T9B9H7"/>
<evidence type="ECO:0000313" key="1">
    <source>
        <dbReference type="EMBL" id="TVY16660.1"/>
    </source>
</evidence>
<protein>
    <recommendedName>
        <fullName evidence="3">F-box domain-containing protein</fullName>
    </recommendedName>
</protein>
<keyword evidence="2" id="KW-1185">Reference proteome</keyword>
<dbReference type="Proteomes" id="UP000469559">
    <property type="component" value="Unassembled WGS sequence"/>
</dbReference>
<sequence>MPFPYALSTNWVHSPRPRNTSISISINGPTTQAENTTTTTTTIASARAGPDILSSHCPPPQHLTNLPPELKLMIHSTLDPVTSTCLGLSSREFYPTHRSLHKKVGLYDRGDRLPLCMYLKEWAPESYGLDWRTERFVPDKYGYGREGKAREGKRRDREREYHGGRLRRSRKYERLDVASFKWWR</sequence>
<comment type="caution">
    <text evidence="1">The sequence shown here is derived from an EMBL/GenBank/DDBJ whole genome shotgun (WGS) entry which is preliminary data.</text>
</comment>
<evidence type="ECO:0000313" key="2">
    <source>
        <dbReference type="Proteomes" id="UP000469559"/>
    </source>
</evidence>
<accession>A0A8T9B9H7</accession>